<evidence type="ECO:0000313" key="4">
    <source>
        <dbReference type="EMBL" id="EHO17381.1"/>
    </source>
</evidence>
<dbReference type="AlphaFoldDB" id="A0AA37DGM3"/>
<name>A0AA37DGM3_9FIRM</name>
<reference evidence="4 5" key="1">
    <citation type="submission" date="2011-10" db="EMBL/GenBank/DDBJ databases">
        <title>The Genome Sequence of Lachnospiraceae bacterium ACC2.</title>
        <authorList>
            <consortium name="The Broad Institute Genome Sequencing Platform"/>
            <person name="Earl A."/>
            <person name="Ward D."/>
            <person name="Feldgarden M."/>
            <person name="Gevers D."/>
            <person name="Sizova M."/>
            <person name="Hazen A."/>
            <person name="Epstein S."/>
            <person name="Young S.K."/>
            <person name="Zeng Q."/>
            <person name="Gargeya S."/>
            <person name="Fitzgerald M."/>
            <person name="Haas B."/>
            <person name="Abouelleil A."/>
            <person name="Alvarado L."/>
            <person name="Arachchi H.M."/>
            <person name="Berlin A."/>
            <person name="Brown A."/>
            <person name="Chapman S.B."/>
            <person name="Chen Z."/>
            <person name="Dunbar C."/>
            <person name="Freedman E."/>
            <person name="Gearin G."/>
            <person name="Goldberg J."/>
            <person name="Griggs A."/>
            <person name="Gujja S."/>
            <person name="Heiman D."/>
            <person name="Howarth C."/>
            <person name="Larson L."/>
            <person name="Lui A."/>
            <person name="MacDonald P.J.P."/>
            <person name="Montmayeur A."/>
            <person name="Murphy C."/>
            <person name="Neiman D."/>
            <person name="Pearson M."/>
            <person name="Priest M."/>
            <person name="Roberts A."/>
            <person name="Saif S."/>
            <person name="Shea T."/>
            <person name="Shenoy N."/>
            <person name="Sisk P."/>
            <person name="Stolte C."/>
            <person name="Sykes S."/>
            <person name="Wortman J."/>
            <person name="Nusbaum C."/>
            <person name="Birren B."/>
        </authorList>
    </citation>
    <scope>NUCLEOTIDE SEQUENCE [LARGE SCALE GENOMIC DNA]</scope>
    <source>
        <strain evidence="4 5">ACC2</strain>
    </source>
</reference>
<feature type="domain" description="Periplasmic binding protein" evidence="3">
    <location>
        <begin position="51"/>
        <end position="195"/>
    </location>
</feature>
<dbReference type="SUPFAM" id="SSF53822">
    <property type="entry name" value="Periplasmic binding protein-like I"/>
    <property type="match status" value="1"/>
</dbReference>
<dbReference type="GO" id="GO:0030288">
    <property type="term" value="C:outer membrane-bounded periplasmic space"/>
    <property type="evidence" value="ECO:0007669"/>
    <property type="project" value="TreeGrafter"/>
</dbReference>
<evidence type="ECO:0000256" key="1">
    <source>
        <dbReference type="ARBA" id="ARBA00004196"/>
    </source>
</evidence>
<dbReference type="Proteomes" id="UP000018466">
    <property type="component" value="Unassembled WGS sequence"/>
</dbReference>
<comment type="caution">
    <text evidence="4">The sequence shown here is derived from an EMBL/GenBank/DDBJ whole genome shotgun (WGS) entry which is preliminary data.</text>
</comment>
<dbReference type="GO" id="GO:0030246">
    <property type="term" value="F:carbohydrate binding"/>
    <property type="evidence" value="ECO:0007669"/>
    <property type="project" value="TreeGrafter"/>
</dbReference>
<evidence type="ECO:0000259" key="3">
    <source>
        <dbReference type="Pfam" id="PF13407"/>
    </source>
</evidence>
<dbReference type="PANTHER" id="PTHR30036">
    <property type="entry name" value="D-XYLOSE-BINDING PERIPLASMIC PROTEIN"/>
    <property type="match status" value="1"/>
</dbReference>
<accession>A0AA37DGM3</accession>
<dbReference type="InterPro" id="IPR050555">
    <property type="entry name" value="Bact_Solute-Bind_Prot2"/>
</dbReference>
<dbReference type="Pfam" id="PF13407">
    <property type="entry name" value="Peripla_BP_4"/>
    <property type="match status" value="1"/>
</dbReference>
<dbReference type="Gene3D" id="3.40.50.2300">
    <property type="match status" value="4"/>
</dbReference>
<gene>
    <name evidence="4" type="ORF">HMPREF9623_00980</name>
</gene>
<evidence type="ECO:0000256" key="2">
    <source>
        <dbReference type="ARBA" id="ARBA00007639"/>
    </source>
</evidence>
<organism evidence="4 5">
    <name type="scientific">Stomatobaculum longum</name>
    <dbReference type="NCBI Taxonomy" id="796942"/>
    <lineage>
        <taxon>Bacteria</taxon>
        <taxon>Bacillati</taxon>
        <taxon>Bacillota</taxon>
        <taxon>Clostridia</taxon>
        <taxon>Lachnospirales</taxon>
        <taxon>Lachnospiraceae</taxon>
        <taxon>Stomatobaculum</taxon>
    </lineage>
</organism>
<proteinExistence type="inferred from homology"/>
<keyword evidence="5" id="KW-1185">Reference proteome</keyword>
<sequence>MRRHIMLGAVTIAATALALLLVLQTTRQTEPQRARIAVLTRRDVDVSDAALFAGMEKAAEDSKVILNYVVVPPTATLAEEKLLAEQEIADGARAVLLEPVSTAGSGKMAEELSQRAAVVLLGERADTEAAGHFGSVSADNYAIGVALGKEIAELLPDGGRIALLPESDEQGSIAARRQGIREALRGSAVQVQEETQGVALLVGLEDSALTAAAESAAAEEKRPLVVGVGNSNRNIYALDRGDIADMIVINEFNMGYLAVAEAKKKLSSGLREMEQLRVGDTLVARDTMFSAENQKLLFPLVR</sequence>
<dbReference type="EMBL" id="AGEL01000006">
    <property type="protein sequence ID" value="EHO17381.1"/>
    <property type="molecule type" value="Genomic_DNA"/>
</dbReference>
<dbReference type="InterPro" id="IPR025997">
    <property type="entry name" value="SBP_2_dom"/>
</dbReference>
<comment type="subcellular location">
    <subcellularLocation>
        <location evidence="1">Cell envelope</location>
    </subcellularLocation>
</comment>
<protein>
    <recommendedName>
        <fullName evidence="3">Periplasmic binding protein domain-containing protein</fullName>
    </recommendedName>
</protein>
<comment type="similarity">
    <text evidence="2">Belongs to the bacterial solute-binding protein 2 family.</text>
</comment>
<dbReference type="GeneID" id="86940740"/>
<evidence type="ECO:0000313" key="5">
    <source>
        <dbReference type="Proteomes" id="UP000018466"/>
    </source>
</evidence>
<dbReference type="RefSeq" id="WP_009532813.1">
    <property type="nucleotide sequence ID" value="NZ_JH590862.1"/>
</dbReference>
<dbReference type="PANTHER" id="PTHR30036:SF7">
    <property type="entry name" value="ABC TRANSPORTER PERIPLASMIC-BINDING PROTEIN YPHF"/>
    <property type="match status" value="1"/>
</dbReference>
<dbReference type="InterPro" id="IPR028082">
    <property type="entry name" value="Peripla_BP_I"/>
</dbReference>